<dbReference type="AlphaFoldDB" id="A0A177TVC3"/>
<protein>
    <submittedName>
        <fullName evidence="1">Uncharacterized protein</fullName>
    </submittedName>
</protein>
<proteinExistence type="predicted"/>
<dbReference type="OrthoDB" id="3400363at2759"/>
<reference evidence="1" key="1">
    <citation type="submission" date="2016-04" db="EMBL/GenBank/DDBJ databases">
        <authorList>
            <person name="Nguyen H.D."/>
            <person name="Samba Siva P."/>
            <person name="Cullis J."/>
            <person name="Levesque C.A."/>
            <person name="Hambleton S."/>
        </authorList>
    </citation>
    <scope>NUCLEOTIDE SEQUENCE</scope>
    <source>
        <strain evidence="1">DAOMC 236416</strain>
    </source>
</reference>
<reference evidence="1" key="2">
    <citation type="journal article" date="2019" name="IMA Fungus">
        <title>Genome sequencing and comparison of five Tilletia species to identify candidate genes for the detection of regulated species infecting wheat.</title>
        <authorList>
            <person name="Nguyen H.D.T."/>
            <person name="Sultana T."/>
            <person name="Kesanakurti P."/>
            <person name="Hambleton S."/>
        </authorList>
    </citation>
    <scope>NUCLEOTIDE SEQUENCE</scope>
    <source>
        <strain evidence="1">DAOMC 236416</strain>
    </source>
</reference>
<evidence type="ECO:0000313" key="1">
    <source>
        <dbReference type="EMBL" id="KAE8242740.1"/>
    </source>
</evidence>
<organism evidence="1 2">
    <name type="scientific">Tilletia indica</name>
    <dbReference type="NCBI Taxonomy" id="43049"/>
    <lineage>
        <taxon>Eukaryota</taxon>
        <taxon>Fungi</taxon>
        <taxon>Dikarya</taxon>
        <taxon>Basidiomycota</taxon>
        <taxon>Ustilaginomycotina</taxon>
        <taxon>Exobasidiomycetes</taxon>
        <taxon>Tilletiales</taxon>
        <taxon>Tilletiaceae</taxon>
        <taxon>Tilletia</taxon>
    </lineage>
</organism>
<sequence>MDRMSIDLPERPAVDSSSMTRVCRTAEVLALILANLKRDRVDLIEASLVSKHFRAVAAPLLFHEMSIALSKVPQVVEVFRHRRSRGLLQHVKFLRIWDDYAHTHFRFEEHSNPILSDTESWRFGYPLDYRPERDKFDPRWSRQVCEFFDIFTISRTQPLPLLDLSLGALSSLALHSVFNEVPEFAERVTALRVLSDGFDRAVDYDGSPWKNTNMDEWESLGLLIQTITAAQSRASSSALKTFSLESYDLRSLDRRHIPHSTWQIFQRVLPSHIEELCLFLAGRDREHKTYLPLLQAKWPQLRRFWLKTTKPDLEWDGWLESVEGFLEHHPLLEEIYIEAPNNVSSLALTQTFSILKRAIVKSSDFDTIGRFLIRHPKLVEFGLNNIVEQGPGATRCLVDLADQLPRLQSFRGEALQSEGFIYSHLPISHFQFMPERLLAHLKFQQRWSSDAGPGTSDRVTCINIKVDEESMGDIVAQLGHFCHSTTYPNLTEVVICSTFDEVGEAEETATKSISRLRQVLLALDSAKKLRALHVEYTQAHPLPLDVEVDGEIFSHPPALEYISWHAPEYNSTQYYRVHNYCMRSLPASSRLRVDERGVWNQSSDLERAKVLLDHSVFPPRLLA</sequence>
<name>A0A177TVC3_9BASI</name>
<dbReference type="EMBL" id="LWDF02000773">
    <property type="protein sequence ID" value="KAE8242740.1"/>
    <property type="molecule type" value="Genomic_DNA"/>
</dbReference>
<gene>
    <name evidence="1" type="ORF">A4X13_0g7029</name>
</gene>
<comment type="caution">
    <text evidence="1">The sequence shown here is derived from an EMBL/GenBank/DDBJ whole genome shotgun (WGS) entry which is preliminary data.</text>
</comment>
<keyword evidence="2" id="KW-1185">Reference proteome</keyword>
<accession>A0A177TVC3</accession>
<dbReference type="Proteomes" id="UP000077521">
    <property type="component" value="Unassembled WGS sequence"/>
</dbReference>
<evidence type="ECO:0000313" key="2">
    <source>
        <dbReference type="Proteomes" id="UP000077521"/>
    </source>
</evidence>